<keyword evidence="2" id="KW-1185">Reference proteome</keyword>
<accession>A0A5C6XDG0</accession>
<comment type="caution">
    <text evidence="1">The sequence shown here is derived from an EMBL/GenBank/DDBJ whole genome shotgun (WGS) entry which is preliminary data.</text>
</comment>
<evidence type="ECO:0000313" key="1">
    <source>
        <dbReference type="EMBL" id="TXD37311.1"/>
    </source>
</evidence>
<name>A0A5C6XDG0_9DELT</name>
<reference evidence="1 2" key="1">
    <citation type="submission" date="2019-08" db="EMBL/GenBank/DDBJ databases">
        <title>Bradymonadales sp. TMQ4.</title>
        <authorList>
            <person name="Liang Q."/>
        </authorList>
    </citation>
    <scope>NUCLEOTIDE SEQUENCE [LARGE SCALE GENOMIC DNA]</scope>
    <source>
        <strain evidence="1 2">TMQ4</strain>
    </source>
</reference>
<organism evidence="1 2">
    <name type="scientific">Lujinxingia vulgaris</name>
    <dbReference type="NCBI Taxonomy" id="2600176"/>
    <lineage>
        <taxon>Bacteria</taxon>
        <taxon>Deltaproteobacteria</taxon>
        <taxon>Bradymonadales</taxon>
        <taxon>Lujinxingiaceae</taxon>
        <taxon>Lujinxingia</taxon>
    </lineage>
</organism>
<proteinExistence type="predicted"/>
<dbReference type="AlphaFoldDB" id="A0A5C6XDG0"/>
<dbReference type="Proteomes" id="UP000321412">
    <property type="component" value="Unassembled WGS sequence"/>
</dbReference>
<protein>
    <submittedName>
        <fullName evidence="1">Uncharacterized protein</fullName>
    </submittedName>
</protein>
<gene>
    <name evidence="1" type="ORF">FRC98_11315</name>
</gene>
<evidence type="ECO:0000313" key="2">
    <source>
        <dbReference type="Proteomes" id="UP000321412"/>
    </source>
</evidence>
<dbReference type="EMBL" id="VOSM01000004">
    <property type="protein sequence ID" value="TXD37311.1"/>
    <property type="molecule type" value="Genomic_DNA"/>
</dbReference>
<sequence>MGVGAARERATSARQLARRGRIQELKVRGQSVRARGRKWEPMGAWGLFRSEGGAGGVRGGGVGRRAGGEAARGELGAEAFGEFAEVSRSAEGVCSE</sequence>